<dbReference type="SUPFAM" id="SSF51126">
    <property type="entry name" value="Pectin lyase-like"/>
    <property type="match status" value="1"/>
</dbReference>
<evidence type="ECO:0000256" key="2">
    <source>
        <dbReference type="ARBA" id="ARBA00005220"/>
    </source>
</evidence>
<dbReference type="InterPro" id="IPR012334">
    <property type="entry name" value="Pectin_lyas_fold"/>
</dbReference>
<dbReference type="InterPro" id="IPR002022">
    <property type="entry name" value="Pec_lyase"/>
</dbReference>
<keyword evidence="5" id="KW-0732">Signal</keyword>
<dbReference type="AlphaFoldDB" id="A0AAP0JND7"/>
<dbReference type="Proteomes" id="UP001417504">
    <property type="component" value="Unassembled WGS sequence"/>
</dbReference>
<comment type="caution">
    <text evidence="10">The sequence shown here is derived from an EMBL/GenBank/DDBJ whole genome shotgun (WGS) entry which is preliminary data.</text>
</comment>
<protein>
    <recommendedName>
        <fullName evidence="3 8">Pectate lyase</fullName>
        <ecNumber evidence="3 8">4.2.2.2</ecNumber>
    </recommendedName>
</protein>
<keyword evidence="4 8" id="KW-0479">Metal-binding</keyword>
<dbReference type="GO" id="GO:0030570">
    <property type="term" value="F:pectate lyase activity"/>
    <property type="evidence" value="ECO:0007669"/>
    <property type="project" value="UniProtKB-EC"/>
</dbReference>
<feature type="domain" description="Pectate lyase" evidence="9">
    <location>
        <begin position="267"/>
        <end position="443"/>
    </location>
</feature>
<organism evidence="10 11">
    <name type="scientific">Stephania japonica</name>
    <dbReference type="NCBI Taxonomy" id="461633"/>
    <lineage>
        <taxon>Eukaryota</taxon>
        <taxon>Viridiplantae</taxon>
        <taxon>Streptophyta</taxon>
        <taxon>Embryophyta</taxon>
        <taxon>Tracheophyta</taxon>
        <taxon>Spermatophyta</taxon>
        <taxon>Magnoliopsida</taxon>
        <taxon>Ranunculales</taxon>
        <taxon>Menispermaceae</taxon>
        <taxon>Menispermoideae</taxon>
        <taxon>Cissampelideae</taxon>
        <taxon>Stephania</taxon>
    </lineage>
</organism>
<proteinExistence type="inferred from homology"/>
<evidence type="ECO:0000256" key="7">
    <source>
        <dbReference type="ARBA" id="ARBA00023239"/>
    </source>
</evidence>
<comment type="catalytic activity">
    <reaction evidence="1 8">
        <text>Eliminative cleavage of (1-&gt;4)-alpha-D-galacturonan to give oligosaccharides with 4-deoxy-alpha-D-galact-4-enuronosyl groups at their non-reducing ends.</text>
        <dbReference type="EC" id="4.2.2.2"/>
    </reaction>
</comment>
<evidence type="ECO:0000256" key="4">
    <source>
        <dbReference type="ARBA" id="ARBA00022723"/>
    </source>
</evidence>
<keyword evidence="7 8" id="KW-0456">Lyase</keyword>
<dbReference type="Pfam" id="PF00544">
    <property type="entry name" value="Pectate_lyase_4"/>
    <property type="match status" value="1"/>
</dbReference>
<comment type="similarity">
    <text evidence="8">Belongs to the polysaccharide lyase 1 family.</text>
</comment>
<comment type="pathway">
    <text evidence="2 8">Glycan metabolism; pectin degradation; 2-dehydro-3-deoxy-D-gluconate from pectin: step 2/5.</text>
</comment>
<sequence length="525" mass="59037">MEVMMCRRAPSRVVVMGVFMIMMMGFVCEAIKNIDGFDEDVLRDGVVANLYVIERGLKVLREEGLADDHAKRFDHLVPLIIHDFLSSKFEEAERNLGSLVHGLQSMFSYSCGNSCSINGFINNSSSSGHYIPEAVIDFSMHALENAKRAHTWSQQLIQYKLLNKTSCSIPLHDEQLYLKHSLKRSKRPNCYADGTKCQYKPCARGNKLPICAIGFAAGVTGGARGSYYVVTRSDDDNVKNPTEGTLRHAIDFAGKNKGGAWITFKYSMTIHLKEKLWINSHTTIDGRGVNVAIMGKELVLARVENVILHNFEVGSVADSDAIHVFDGSKRVWIDHLTSRDAVLGLVTVVQGSTDVTVSNCYLSNHNFNMLLGASDQDSIDQVLRVTVFRNWFESSQQRMPHCRWGYCHVANNYYRDWHYYAIGGRAHAKIFSERNVFEPVHRQEVTPWHSHFTSDLTPIIKSSKDLLLNGATFHQFLVYGPLSSPETQFPHYNLPVVSTKKVVVLVTKCAGVLFGDKVRHCRLGQ</sequence>
<comment type="cofactor">
    <cofactor evidence="8">
        <name>Ca(2+)</name>
        <dbReference type="ChEBI" id="CHEBI:29108"/>
    </cofactor>
    <text evidence="8">Binds 1 Ca(2+) ion. Required for its activity.</text>
</comment>
<evidence type="ECO:0000256" key="5">
    <source>
        <dbReference type="ARBA" id="ARBA00022729"/>
    </source>
</evidence>
<dbReference type="GO" id="GO:0046872">
    <property type="term" value="F:metal ion binding"/>
    <property type="evidence" value="ECO:0007669"/>
    <property type="project" value="UniProtKB-KW"/>
</dbReference>
<dbReference type="InterPro" id="IPR018082">
    <property type="entry name" value="AmbAllergen"/>
</dbReference>
<dbReference type="Gene3D" id="2.160.20.10">
    <property type="entry name" value="Single-stranded right-handed beta-helix, Pectin lyase-like"/>
    <property type="match status" value="1"/>
</dbReference>
<dbReference type="PANTHER" id="PTHR31683:SF18">
    <property type="entry name" value="PECTATE LYASE 21-RELATED"/>
    <property type="match status" value="1"/>
</dbReference>
<gene>
    <name evidence="10" type="ORF">Sjap_007796</name>
</gene>
<dbReference type="InterPro" id="IPR045032">
    <property type="entry name" value="PEL"/>
</dbReference>
<evidence type="ECO:0000313" key="10">
    <source>
        <dbReference type="EMBL" id="KAK9137202.1"/>
    </source>
</evidence>
<evidence type="ECO:0000256" key="1">
    <source>
        <dbReference type="ARBA" id="ARBA00000695"/>
    </source>
</evidence>
<accession>A0AAP0JND7</accession>
<keyword evidence="6 8" id="KW-0106">Calcium</keyword>
<dbReference type="EC" id="4.2.2.2" evidence="3 8"/>
<reference evidence="10 11" key="1">
    <citation type="submission" date="2024-01" db="EMBL/GenBank/DDBJ databases">
        <title>Genome assemblies of Stephania.</title>
        <authorList>
            <person name="Yang L."/>
        </authorList>
    </citation>
    <scope>NUCLEOTIDE SEQUENCE [LARGE SCALE GENOMIC DNA]</scope>
    <source>
        <strain evidence="10">QJT</strain>
        <tissue evidence="10">Leaf</tissue>
    </source>
</reference>
<evidence type="ECO:0000256" key="8">
    <source>
        <dbReference type="RuleBase" id="RU361123"/>
    </source>
</evidence>
<evidence type="ECO:0000313" key="11">
    <source>
        <dbReference type="Proteomes" id="UP001417504"/>
    </source>
</evidence>
<dbReference type="InterPro" id="IPR011050">
    <property type="entry name" value="Pectin_lyase_fold/virulence"/>
</dbReference>
<evidence type="ECO:0000259" key="9">
    <source>
        <dbReference type="SMART" id="SM00656"/>
    </source>
</evidence>
<name>A0AAP0JND7_9MAGN</name>
<dbReference type="PANTHER" id="PTHR31683">
    <property type="entry name" value="PECTATE LYASE 18-RELATED"/>
    <property type="match status" value="1"/>
</dbReference>
<evidence type="ECO:0000256" key="3">
    <source>
        <dbReference type="ARBA" id="ARBA00012272"/>
    </source>
</evidence>
<keyword evidence="11" id="KW-1185">Reference proteome</keyword>
<dbReference type="SMART" id="SM00656">
    <property type="entry name" value="Amb_all"/>
    <property type="match status" value="1"/>
</dbReference>
<dbReference type="PRINTS" id="PR00807">
    <property type="entry name" value="AMBALLERGEN"/>
</dbReference>
<evidence type="ECO:0000256" key="6">
    <source>
        <dbReference type="ARBA" id="ARBA00022837"/>
    </source>
</evidence>
<dbReference type="EMBL" id="JBBNAE010000003">
    <property type="protein sequence ID" value="KAK9137202.1"/>
    <property type="molecule type" value="Genomic_DNA"/>
</dbReference>